<dbReference type="AlphaFoldDB" id="A0A1C7D6U0"/>
<dbReference type="RefSeq" id="WP_067786255.1">
    <property type="nucleotide sequence ID" value="NZ_CP016545.1"/>
</dbReference>
<dbReference type="PANTHER" id="PTHR30399:SF1">
    <property type="entry name" value="UTP PYROPHOSPHATASE"/>
    <property type="match status" value="1"/>
</dbReference>
<dbReference type="PANTHER" id="PTHR30399">
    <property type="entry name" value="UNCHARACTERIZED PROTEIN YGJP"/>
    <property type="match status" value="1"/>
</dbReference>
<organism evidence="2 3">
    <name type="scientific">Paraurantiacibacter namhicola</name>
    <dbReference type="NCBI Taxonomy" id="645517"/>
    <lineage>
        <taxon>Bacteria</taxon>
        <taxon>Pseudomonadati</taxon>
        <taxon>Pseudomonadota</taxon>
        <taxon>Alphaproteobacteria</taxon>
        <taxon>Sphingomonadales</taxon>
        <taxon>Erythrobacteraceae</taxon>
        <taxon>Paraurantiacibacter</taxon>
    </lineage>
</organism>
<gene>
    <name evidence="2" type="ORF">A6F65_00858</name>
</gene>
<evidence type="ECO:0000313" key="2">
    <source>
        <dbReference type="EMBL" id="ANU07175.1"/>
    </source>
</evidence>
<dbReference type="Proteomes" id="UP000092698">
    <property type="component" value="Chromosome"/>
</dbReference>
<evidence type="ECO:0000313" key="3">
    <source>
        <dbReference type="Proteomes" id="UP000092698"/>
    </source>
</evidence>
<protein>
    <recommendedName>
        <fullName evidence="1">YgjP-like metallopeptidase domain-containing protein</fullName>
    </recommendedName>
</protein>
<name>A0A1C7D6U0_9SPHN</name>
<dbReference type="Gene3D" id="3.30.2010.10">
    <property type="entry name" value="Metalloproteases ('zincins'), catalytic domain"/>
    <property type="match status" value="1"/>
</dbReference>
<dbReference type="KEGG" id="anh:A6F65_00858"/>
<sequence>MIDWLRRGTADPVIDLGAATLPVAIKRHPRAKRLTLRLAPDGSEVRVTMPRWCAAQEGLRFAESRADWLAAQLAKVPQEEVIADGTRMPLGDADLVVAWDSARPRKPVREGNVLHVGGPEDGLHGRVLRWLEAEAMRLFTSDLEHYAAKADLPLPTLALSRARKRWGSCSGKACIRLNWRLVMAPAEVRRSVVAHEVAHLLHFDHSPAFHAALARIFDGDLPAADKWLKQSGRSLYRFG</sequence>
<proteinExistence type="predicted"/>
<reference evidence="2 3" key="1">
    <citation type="submission" date="2016-07" db="EMBL/GenBank/DDBJ databases">
        <title>Complete genome sequence of Altererythrobacter namhicola JCM 16345T, containing esterase-encoding genes.</title>
        <authorList>
            <person name="Cheng H."/>
            <person name="Wu Y.-H."/>
            <person name="Jian S.-L."/>
            <person name="Huo Y.-Y."/>
            <person name="Wang C.-S."/>
            <person name="Xu X.-W."/>
        </authorList>
    </citation>
    <scope>NUCLEOTIDE SEQUENCE [LARGE SCALE GENOMIC DNA]</scope>
    <source>
        <strain evidence="2 3">JCM 16345</strain>
    </source>
</reference>
<dbReference type="STRING" id="645517.A6F65_00858"/>
<keyword evidence="3" id="KW-1185">Reference proteome</keyword>
<dbReference type="EMBL" id="CP016545">
    <property type="protein sequence ID" value="ANU07175.1"/>
    <property type="molecule type" value="Genomic_DNA"/>
</dbReference>
<evidence type="ECO:0000259" key="1">
    <source>
        <dbReference type="Pfam" id="PF01863"/>
    </source>
</evidence>
<dbReference type="Pfam" id="PF01863">
    <property type="entry name" value="YgjP-like"/>
    <property type="match status" value="1"/>
</dbReference>
<dbReference type="CDD" id="cd07344">
    <property type="entry name" value="M48_yhfN_like"/>
    <property type="match status" value="1"/>
</dbReference>
<dbReference type="PATRIC" id="fig|645517.4.peg.858"/>
<dbReference type="InterPro" id="IPR053136">
    <property type="entry name" value="UTP_pyrophosphatase-like"/>
</dbReference>
<dbReference type="OrthoDB" id="9795402at2"/>
<dbReference type="InterPro" id="IPR002725">
    <property type="entry name" value="YgjP-like_metallopeptidase"/>
</dbReference>
<feature type="domain" description="YgjP-like metallopeptidase" evidence="1">
    <location>
        <begin position="33"/>
        <end position="230"/>
    </location>
</feature>
<accession>A0A1C7D6U0</accession>